<dbReference type="Pfam" id="PF07485">
    <property type="entry name" value="DUF1529"/>
    <property type="match status" value="1"/>
</dbReference>
<protein>
    <submittedName>
        <fullName evidence="1">DUF1259 domain-containing protein</fullName>
    </submittedName>
</protein>
<dbReference type="AlphaFoldDB" id="A0A6N9PWB6"/>
<dbReference type="EMBL" id="SIJB01000007">
    <property type="protein sequence ID" value="NBI27811.1"/>
    <property type="molecule type" value="Genomic_DNA"/>
</dbReference>
<dbReference type="RefSeq" id="WP_160644134.1">
    <property type="nucleotide sequence ID" value="NZ_SIJB01000007.1"/>
</dbReference>
<evidence type="ECO:0000313" key="1">
    <source>
        <dbReference type="EMBL" id="NBI27811.1"/>
    </source>
</evidence>
<dbReference type="Proteomes" id="UP000448943">
    <property type="component" value="Unassembled WGS sequence"/>
</dbReference>
<gene>
    <name evidence="1" type="ORF">ERL59_02395</name>
</gene>
<keyword evidence="2" id="KW-1185">Reference proteome</keyword>
<organism evidence="1 2">
    <name type="scientific">Chengkuizengella marina</name>
    <dbReference type="NCBI Taxonomy" id="2507566"/>
    <lineage>
        <taxon>Bacteria</taxon>
        <taxon>Bacillati</taxon>
        <taxon>Bacillota</taxon>
        <taxon>Bacilli</taxon>
        <taxon>Bacillales</taxon>
        <taxon>Paenibacillaceae</taxon>
        <taxon>Chengkuizengella</taxon>
    </lineage>
</organism>
<sequence length="272" mass="30413">MSNDSECLCEKFNTIFGGTEFISLDACNSVGFRPVPITIEGINVFGNQLASAASIVFQESLDRQGKTLCLGEICFLEEEVTPFLKALIQLPSIKIASNIQNYMQTKPALFSLAFEAIECPLIFAEAVRRALIEAKISFAPSTVNSPTKKCKQIANILGTRFDAFCINGFCFTRFQRLRPSKILGRPNTGFKDLEFSFIPVTRDKDLCLSRLVLFPDEVNRIVKRIQKRRFLLGNVSTLFSFGRPPSKIVTYQAVANPFIFAEKTAKIIQGLR</sequence>
<dbReference type="InterPro" id="IPR011094">
    <property type="entry name" value="Uncharacterised_LppY/LpqO"/>
</dbReference>
<accession>A0A6N9PWB6</accession>
<evidence type="ECO:0000313" key="2">
    <source>
        <dbReference type="Proteomes" id="UP000448943"/>
    </source>
</evidence>
<dbReference type="OrthoDB" id="4687120at2"/>
<name>A0A6N9PWB6_9BACL</name>
<reference evidence="1 2" key="1">
    <citation type="submission" date="2019-01" db="EMBL/GenBank/DDBJ databases">
        <title>Chengkuizengella sp. nov., isolated from deep-sea sediment of East Pacific Ocean.</title>
        <authorList>
            <person name="Yang J."/>
            <person name="Lai Q."/>
            <person name="Shao Z."/>
        </authorList>
    </citation>
    <scope>NUCLEOTIDE SEQUENCE [LARGE SCALE GENOMIC DNA]</scope>
    <source>
        <strain evidence="1 2">YPA3-1-1</strain>
    </source>
</reference>
<comment type="caution">
    <text evidence="1">The sequence shown here is derived from an EMBL/GenBank/DDBJ whole genome shotgun (WGS) entry which is preliminary data.</text>
</comment>
<proteinExistence type="predicted"/>